<dbReference type="OrthoDB" id="9791276at2"/>
<keyword evidence="5" id="KW-1185">Reference proteome</keyword>
<sequence>MRLKLPINCPECGTKTRTRSSRKMTEGYHVLYQECTNQECGIKFKADETFKDTTIDAVAENFDLMSLNPDACALMIIDQQQADMHYPYFRKRNNERAEYNMYRLLSAWRENSLHIIHVRHLSGDPESPYSPGHPGVRFKLGLEPLANEEIFDKNITDAFLRSNIEDWLLKRSIRQLVVVGSTSEGAVEATVRSASNLGFTVWVPDDACYTFEKFSYDAEDILPETIHSLAMTNLHQGNSTVVDTTLVLHAIEHAIATKEGESNGQRRH</sequence>
<dbReference type="Proteomes" id="UP000218677">
    <property type="component" value="Unassembled WGS sequence"/>
</dbReference>
<dbReference type="Gene3D" id="3.40.50.850">
    <property type="entry name" value="Isochorismatase-like"/>
    <property type="match status" value="1"/>
</dbReference>
<dbReference type="InterPro" id="IPR050272">
    <property type="entry name" value="Isochorismatase-like_hydrls"/>
</dbReference>
<dbReference type="AlphaFoldDB" id="A0A2A4HGY7"/>
<reference evidence="5" key="1">
    <citation type="submission" date="2017-09" db="EMBL/GenBank/DDBJ databases">
        <authorList>
            <person name="Cho G.-S."/>
            <person name="Oguntoyinbo F.A."/>
            <person name="Cnockaert M."/>
            <person name="Kabisch J."/>
            <person name="Neve H."/>
            <person name="Bockelmann W."/>
            <person name="Wenning M."/>
            <person name="Franz C.M."/>
            <person name="Vandamme P."/>
        </authorList>
    </citation>
    <scope>NUCLEOTIDE SEQUENCE [LARGE SCALE GENOMIC DNA]</scope>
    <source>
        <strain evidence="5">MBT G8648</strain>
    </source>
</reference>
<accession>A0A2A4HGY7</accession>
<feature type="domain" description="Isochorismatase-like" evidence="2">
    <location>
        <begin position="72"/>
        <end position="244"/>
    </location>
</feature>
<evidence type="ECO:0000313" key="5">
    <source>
        <dbReference type="Proteomes" id="UP000218677"/>
    </source>
</evidence>
<evidence type="ECO:0000259" key="3">
    <source>
        <dbReference type="Pfam" id="PF04606"/>
    </source>
</evidence>
<dbReference type="GO" id="GO:0016787">
    <property type="term" value="F:hydrolase activity"/>
    <property type="evidence" value="ECO:0007669"/>
    <property type="project" value="UniProtKB-KW"/>
</dbReference>
<name>A0A2A4HGY7_9GAMM</name>
<gene>
    <name evidence="4" type="ORF">CPA45_16475</name>
</gene>
<keyword evidence="1" id="KW-0378">Hydrolase</keyword>
<dbReference type="PANTHER" id="PTHR43540:SF1">
    <property type="entry name" value="ISOCHORISMATASE HYDROLASE"/>
    <property type="match status" value="1"/>
</dbReference>
<dbReference type="InterPro" id="IPR007684">
    <property type="entry name" value="Znf_Ogr/Delta"/>
</dbReference>
<dbReference type="SUPFAM" id="SSF52499">
    <property type="entry name" value="Isochorismatase-like hydrolases"/>
    <property type="match status" value="1"/>
</dbReference>
<dbReference type="EMBL" id="NWUX01000017">
    <property type="protein sequence ID" value="PCF94638.1"/>
    <property type="molecule type" value="Genomic_DNA"/>
</dbReference>
<evidence type="ECO:0000313" key="4">
    <source>
        <dbReference type="EMBL" id="PCF94638.1"/>
    </source>
</evidence>
<dbReference type="InterPro" id="IPR036380">
    <property type="entry name" value="Isochorismatase-like_sf"/>
</dbReference>
<proteinExistence type="predicted"/>
<protein>
    <recommendedName>
        <fullName evidence="6">Cysteine hydrolase</fullName>
    </recommendedName>
</protein>
<dbReference type="RefSeq" id="WP_096653380.1">
    <property type="nucleotide sequence ID" value="NZ_NWUX01000017.1"/>
</dbReference>
<feature type="domain" description="Zinc finger Ogr/Delta-type" evidence="3">
    <location>
        <begin position="8"/>
        <end position="53"/>
    </location>
</feature>
<dbReference type="InterPro" id="IPR000868">
    <property type="entry name" value="Isochorismatase-like_dom"/>
</dbReference>
<evidence type="ECO:0000259" key="2">
    <source>
        <dbReference type="Pfam" id="PF00857"/>
    </source>
</evidence>
<comment type="caution">
    <text evidence="4">The sequence shown here is derived from an EMBL/GenBank/DDBJ whole genome shotgun (WGS) entry which is preliminary data.</text>
</comment>
<evidence type="ECO:0000256" key="1">
    <source>
        <dbReference type="ARBA" id="ARBA00022801"/>
    </source>
</evidence>
<organism evidence="4 5">
    <name type="scientific">Vreelandella nigrificans</name>
    <dbReference type="NCBI Taxonomy" id="2042704"/>
    <lineage>
        <taxon>Bacteria</taxon>
        <taxon>Pseudomonadati</taxon>
        <taxon>Pseudomonadota</taxon>
        <taxon>Gammaproteobacteria</taxon>
        <taxon>Oceanospirillales</taxon>
        <taxon>Halomonadaceae</taxon>
        <taxon>Vreelandella</taxon>
    </lineage>
</organism>
<dbReference type="Pfam" id="PF04606">
    <property type="entry name" value="Ogr_Delta"/>
    <property type="match status" value="1"/>
</dbReference>
<dbReference type="PANTHER" id="PTHR43540">
    <property type="entry name" value="PEROXYUREIDOACRYLATE/UREIDOACRYLATE AMIDOHYDROLASE-RELATED"/>
    <property type="match status" value="1"/>
</dbReference>
<evidence type="ECO:0008006" key="6">
    <source>
        <dbReference type="Google" id="ProtNLM"/>
    </source>
</evidence>
<dbReference type="Pfam" id="PF00857">
    <property type="entry name" value="Isochorismatase"/>
    <property type="match status" value="1"/>
</dbReference>